<name>A0A0K6GMW0_9BACL</name>
<dbReference type="STRING" id="1325335.GCA_001418025_01159"/>
<evidence type="ECO:0000313" key="1">
    <source>
        <dbReference type="EMBL" id="CUA79851.1"/>
    </source>
</evidence>
<proteinExistence type="predicted"/>
<evidence type="ECO:0000313" key="2">
    <source>
        <dbReference type="Proteomes" id="UP000182738"/>
    </source>
</evidence>
<protein>
    <submittedName>
        <fullName evidence="1">Uncharacterized protein</fullName>
    </submittedName>
</protein>
<gene>
    <name evidence="1" type="ORF">Ga0061060_10657</name>
</gene>
<organism evidence="1 2">
    <name type="scientific">Anoxybacillus suryakundensis</name>
    <dbReference type="NCBI Taxonomy" id="1325335"/>
    <lineage>
        <taxon>Bacteria</taxon>
        <taxon>Bacillati</taxon>
        <taxon>Bacillota</taxon>
        <taxon>Bacilli</taxon>
        <taxon>Bacillales</taxon>
        <taxon>Anoxybacillaceae</taxon>
        <taxon>Anoxybacillus</taxon>
    </lineage>
</organism>
<dbReference type="AlphaFoldDB" id="A0A0K6GMW0"/>
<dbReference type="RefSeq" id="WP_055440939.1">
    <property type="nucleotide sequence ID" value="NZ_BAABDZ010000006.1"/>
</dbReference>
<keyword evidence="2" id="KW-1185">Reference proteome</keyword>
<accession>A0A0K6GMW0</accession>
<sequence length="101" mass="10998">MSLNQISYKLGITEKANSLYHEIDRRITTPISNAIKDFFGIPTATGAGGSYVYSKYIQKASTKVAVKSTVGGGVISALMEIGVRSFNNLYNANKDIIRGYK</sequence>
<dbReference type="Proteomes" id="UP000182738">
    <property type="component" value="Unassembled WGS sequence"/>
</dbReference>
<reference evidence="2" key="1">
    <citation type="submission" date="2015-08" db="EMBL/GenBank/DDBJ databases">
        <authorList>
            <person name="Varghese N."/>
        </authorList>
    </citation>
    <scope>NUCLEOTIDE SEQUENCE [LARGE SCALE GENOMIC DNA]</scope>
    <source>
        <strain evidence="2">DSM 27374</strain>
    </source>
</reference>
<dbReference type="EMBL" id="CYGZ01000006">
    <property type="protein sequence ID" value="CUA79851.1"/>
    <property type="molecule type" value="Genomic_DNA"/>
</dbReference>